<feature type="transmembrane region" description="Helical" evidence="1">
    <location>
        <begin position="295"/>
        <end position="320"/>
    </location>
</feature>
<dbReference type="PANTHER" id="PTHR11439:SF489">
    <property type="entry name" value="RNA-DIRECTED DNA POLYMERASE"/>
    <property type="match status" value="1"/>
</dbReference>
<protein>
    <recommendedName>
        <fullName evidence="2">Integrase catalytic domain-containing protein</fullName>
    </recommendedName>
</protein>
<dbReference type="SUPFAM" id="SSF53098">
    <property type="entry name" value="Ribonuclease H-like"/>
    <property type="match status" value="1"/>
</dbReference>
<reference evidence="3" key="1">
    <citation type="journal article" date="2007" name="PLoS ONE">
        <title>The first genome sequence of an elite grapevine cultivar (Pinot noir Vitis vinifera L.): coping with a highly heterozygous genome.</title>
        <authorList>
            <person name="Velasco R."/>
            <person name="Zharkikh A."/>
            <person name="Troggio M."/>
            <person name="Cartwright D.A."/>
            <person name="Cestaro A."/>
            <person name="Pruss D."/>
            <person name="Pindo M."/>
            <person name="FitzGerald L.M."/>
            <person name="Vezzulli S."/>
            <person name="Reid J."/>
            <person name="Malacarne G."/>
            <person name="Iliev D."/>
            <person name="Coppola G."/>
            <person name="Wardell B."/>
            <person name="Micheletti D."/>
            <person name="Macalma T."/>
            <person name="Facci M."/>
            <person name="Mitchell J.T."/>
            <person name="Perazzolli M."/>
            <person name="Eldredge G."/>
            <person name="Gatto P."/>
            <person name="Oyzerski R."/>
            <person name="Moretto M."/>
            <person name="Gutin N."/>
            <person name="Stefanini M."/>
            <person name="Chen Y."/>
            <person name="Segala C."/>
            <person name="Davenport C."/>
            <person name="Dematte L."/>
            <person name="Mraz A."/>
            <person name="Battilana J."/>
            <person name="Stormo K."/>
            <person name="Costa F."/>
            <person name="Tao Q."/>
            <person name="Si-Ammour A."/>
            <person name="Harkins T."/>
            <person name="Lackey A."/>
            <person name="Perbost C."/>
            <person name="Taillon B."/>
            <person name="Stella A."/>
            <person name="Solovyev V."/>
            <person name="Fawcett J.A."/>
            <person name="Sterck L."/>
            <person name="Vandepoele K."/>
            <person name="Grando S.M."/>
            <person name="Toppo S."/>
            <person name="Moser C."/>
            <person name="Lanchbury J."/>
            <person name="Bogden R."/>
            <person name="Skolnick M."/>
            <person name="Sgaramella V."/>
            <person name="Bhatnagar S.K."/>
            <person name="Fontana P."/>
            <person name="Gutin A."/>
            <person name="Van de Peer Y."/>
            <person name="Salamini F."/>
            <person name="Viola R."/>
        </authorList>
    </citation>
    <scope>NUCLEOTIDE SEQUENCE</scope>
</reference>
<dbReference type="AlphaFoldDB" id="A5AY51"/>
<dbReference type="InterPro" id="IPR043502">
    <property type="entry name" value="DNA/RNA_pol_sf"/>
</dbReference>
<dbReference type="InterPro" id="IPR001584">
    <property type="entry name" value="Integrase_cat-core"/>
</dbReference>
<dbReference type="InterPro" id="IPR013103">
    <property type="entry name" value="RVT_2"/>
</dbReference>
<dbReference type="PROSITE" id="PS50994">
    <property type="entry name" value="INTEGRASE"/>
    <property type="match status" value="1"/>
</dbReference>
<dbReference type="GO" id="GO:0003676">
    <property type="term" value="F:nucleic acid binding"/>
    <property type="evidence" value="ECO:0007669"/>
    <property type="project" value="InterPro"/>
</dbReference>
<name>A5AY51_VITVI</name>
<keyword evidence="1" id="KW-0812">Transmembrane</keyword>
<sequence>MAFGAFFSSTNDPITIQNSQDPQHSLLTINLSNITKLLSTNYLTWSLQIQSLLEGYDLHHFIDDTHTPPPPIVTVTGRQDCLSFSTLLGAISISLQPLIACTTTSLDAWQTLANTYAKPSCGHVKQLKEQLKWCTKGSKSISEYMQAIKTRADEFAILGKPIDDEDLIDQDLEGLSDEYKSIIDAINARDTSISFAEIHEKLLNKEASFQTAQPSPLSLPSTTNPIAFRNRPNWRLTTAFSPHDQRQAKPYLGRCQACGSDDIMIDDGSTLPITHTGSTTIPTSSRTFTKFCYPLLHIVMLVHVIKYYVIFVDHYTWYIWYYPLKRKSHVYDVFVRFKALVENQFKHQIVTVYSDNGGEYQALDNFLSTNGISHLTTPPHTPEHNGISERRHRHIIETSLSLLTHASMPLIFWTYAFATVVYLINRMPTPTLHLSSPFDKLFESPSNYTKLQVFGCLCYPWLCPYSQHKLDSRSTLCVFLGYFSTQVPISVLIYLELHTVNQALINPKWRQAMNDEFDALVQNETWELVPSTSIPVVKLTTIRLVLSLAASKGWQLRQLDVDNAFLQGHLFEDKVVYGLKQAPRAWYLELHQFLIESRFTNSHADTSLFILHSGDITIYLLVYLDDIIITGTNTNMTSWHKDSIKDLGALSYFLDIEVLTTLFGVLLTQRHYISDLLAQTKMSGARPVATPLVTYRNLTLHSSIALTNCTEYRTLIGNLQYLCLTHPDILYAINKLSQFMHRLTSEHWNATKLLLRYLCGTLTHGLFLYKANTFSLHAFSDADWAGNKDNYTSMIAYIVYLGCHPISWSSKKQLTATTSEINWICSFLTELSVTLPTPPVIYCDNVGATYLCSNPVFHSSMKYVAIDYHFIRDQVQSGALRVTHFSLTNQFADALTKPLS</sequence>
<dbReference type="EMBL" id="AM439865">
    <property type="protein sequence ID" value="CAN80558.1"/>
    <property type="molecule type" value="Genomic_DNA"/>
</dbReference>
<keyword evidence="1" id="KW-1133">Transmembrane helix</keyword>
<feature type="domain" description="Integrase catalytic" evidence="2">
    <location>
        <begin position="278"/>
        <end position="445"/>
    </location>
</feature>
<dbReference type="GO" id="GO:0015074">
    <property type="term" value="P:DNA integration"/>
    <property type="evidence" value="ECO:0007669"/>
    <property type="project" value="InterPro"/>
</dbReference>
<dbReference type="CDD" id="cd09272">
    <property type="entry name" value="RNase_HI_RT_Ty1"/>
    <property type="match status" value="1"/>
</dbReference>
<dbReference type="SUPFAM" id="SSF56672">
    <property type="entry name" value="DNA/RNA polymerases"/>
    <property type="match status" value="1"/>
</dbReference>
<organism evidence="3">
    <name type="scientific">Vitis vinifera</name>
    <name type="common">Grape</name>
    <dbReference type="NCBI Taxonomy" id="29760"/>
    <lineage>
        <taxon>Eukaryota</taxon>
        <taxon>Viridiplantae</taxon>
        <taxon>Streptophyta</taxon>
        <taxon>Embryophyta</taxon>
        <taxon>Tracheophyta</taxon>
        <taxon>Spermatophyta</taxon>
        <taxon>Magnoliopsida</taxon>
        <taxon>eudicotyledons</taxon>
        <taxon>Gunneridae</taxon>
        <taxon>Pentapetalae</taxon>
        <taxon>rosids</taxon>
        <taxon>Vitales</taxon>
        <taxon>Vitaceae</taxon>
        <taxon>Viteae</taxon>
        <taxon>Vitis</taxon>
    </lineage>
</organism>
<dbReference type="InterPro" id="IPR036397">
    <property type="entry name" value="RNaseH_sf"/>
</dbReference>
<dbReference type="Pfam" id="PF14223">
    <property type="entry name" value="Retrotran_gag_2"/>
    <property type="match status" value="1"/>
</dbReference>
<feature type="transmembrane region" description="Helical" evidence="1">
    <location>
        <begin position="400"/>
        <end position="424"/>
    </location>
</feature>
<evidence type="ECO:0000313" key="3">
    <source>
        <dbReference type="EMBL" id="CAN80558.1"/>
    </source>
</evidence>
<gene>
    <name evidence="3" type="ORF">VITISV_023041</name>
</gene>
<keyword evidence="1" id="KW-0472">Membrane</keyword>
<dbReference type="PANTHER" id="PTHR11439">
    <property type="entry name" value="GAG-POL-RELATED RETROTRANSPOSON"/>
    <property type="match status" value="1"/>
</dbReference>
<proteinExistence type="predicted"/>
<dbReference type="Pfam" id="PF07727">
    <property type="entry name" value="RVT_2"/>
    <property type="match status" value="1"/>
</dbReference>
<evidence type="ECO:0000256" key="1">
    <source>
        <dbReference type="SAM" id="Phobius"/>
    </source>
</evidence>
<dbReference type="InterPro" id="IPR012337">
    <property type="entry name" value="RNaseH-like_sf"/>
</dbReference>
<accession>A5AY51</accession>
<evidence type="ECO:0000259" key="2">
    <source>
        <dbReference type="PROSITE" id="PS50994"/>
    </source>
</evidence>
<dbReference type="Gene3D" id="3.30.420.10">
    <property type="entry name" value="Ribonuclease H-like superfamily/Ribonuclease H"/>
    <property type="match status" value="1"/>
</dbReference>